<dbReference type="InterPro" id="IPR004358">
    <property type="entry name" value="Sig_transdc_His_kin-like_C"/>
</dbReference>
<dbReference type="AlphaFoldDB" id="K6XYU2"/>
<dbReference type="SUPFAM" id="SSF47384">
    <property type="entry name" value="Homodimeric domain of signal transducing histidine kinase"/>
    <property type="match status" value="1"/>
</dbReference>
<dbReference type="InterPro" id="IPR003594">
    <property type="entry name" value="HATPase_dom"/>
</dbReference>
<dbReference type="Pfam" id="PF00512">
    <property type="entry name" value="HisKA"/>
    <property type="match status" value="1"/>
</dbReference>
<comment type="caution">
    <text evidence="9">The sequence shown here is derived from an EMBL/GenBank/DDBJ whole genome shotgun (WGS) entry which is preliminary data.</text>
</comment>
<keyword evidence="4" id="KW-0902">Two-component regulatory system</keyword>
<dbReference type="EC" id="2.7.13.3" evidence="2"/>
<keyword evidence="9" id="KW-0808">Transferase</keyword>
<evidence type="ECO:0000313" key="9">
    <source>
        <dbReference type="EMBL" id="GAC25764.1"/>
    </source>
</evidence>
<evidence type="ECO:0000256" key="4">
    <source>
        <dbReference type="ARBA" id="ARBA00023012"/>
    </source>
</evidence>
<dbReference type="Proteomes" id="UP000006263">
    <property type="component" value="Unassembled WGS sequence"/>
</dbReference>
<feature type="modified residue" description="4-aspartylphosphate" evidence="5">
    <location>
        <position position="665"/>
    </location>
</feature>
<evidence type="ECO:0000256" key="6">
    <source>
        <dbReference type="SAM" id="Phobius"/>
    </source>
</evidence>
<proteinExistence type="predicted"/>
<dbReference type="InterPro" id="IPR003661">
    <property type="entry name" value="HisK_dim/P_dom"/>
</dbReference>
<feature type="domain" description="Response regulatory" evidence="8">
    <location>
        <begin position="485"/>
        <end position="602"/>
    </location>
</feature>
<comment type="catalytic activity">
    <reaction evidence="1">
        <text>ATP + protein L-histidine = ADP + protein N-phospho-L-histidine.</text>
        <dbReference type="EC" id="2.7.13.3"/>
    </reaction>
</comment>
<feature type="domain" description="Histidine kinase" evidence="7">
    <location>
        <begin position="247"/>
        <end position="467"/>
    </location>
</feature>
<dbReference type="Pfam" id="PF02518">
    <property type="entry name" value="HATPase_c"/>
    <property type="match status" value="1"/>
</dbReference>
<dbReference type="eggNOG" id="COG5002">
    <property type="taxonomic scope" value="Bacteria"/>
</dbReference>
<dbReference type="InterPro" id="IPR001789">
    <property type="entry name" value="Sig_transdc_resp-reg_receiver"/>
</dbReference>
<dbReference type="Gene3D" id="3.40.50.2300">
    <property type="match status" value="2"/>
</dbReference>
<keyword evidence="6" id="KW-1133">Transmembrane helix</keyword>
<dbReference type="EMBL" id="BAEP01000070">
    <property type="protein sequence ID" value="GAC25764.1"/>
    <property type="molecule type" value="Genomic_DNA"/>
</dbReference>
<dbReference type="InterPro" id="IPR036097">
    <property type="entry name" value="HisK_dim/P_sf"/>
</dbReference>
<dbReference type="InterPro" id="IPR005467">
    <property type="entry name" value="His_kinase_dom"/>
</dbReference>
<dbReference type="eggNOG" id="COG0784">
    <property type="taxonomic scope" value="Bacteria"/>
</dbReference>
<dbReference type="Gene3D" id="3.30.565.10">
    <property type="entry name" value="Histidine kinase-like ATPase, C-terminal domain"/>
    <property type="match status" value="1"/>
</dbReference>
<gene>
    <name evidence="9" type="ORF">GMES_3487</name>
</gene>
<keyword evidence="9" id="KW-0418">Kinase</keyword>
<dbReference type="SUPFAM" id="SSF55874">
    <property type="entry name" value="ATPase domain of HSP90 chaperone/DNA topoisomerase II/histidine kinase"/>
    <property type="match status" value="1"/>
</dbReference>
<evidence type="ECO:0000256" key="1">
    <source>
        <dbReference type="ARBA" id="ARBA00000085"/>
    </source>
</evidence>
<evidence type="ECO:0000256" key="3">
    <source>
        <dbReference type="ARBA" id="ARBA00022553"/>
    </source>
</evidence>
<feature type="transmembrane region" description="Helical" evidence="6">
    <location>
        <begin position="188"/>
        <end position="209"/>
    </location>
</feature>
<dbReference type="PROSITE" id="PS50109">
    <property type="entry name" value="HIS_KIN"/>
    <property type="match status" value="1"/>
</dbReference>
<dbReference type="Pfam" id="PF00072">
    <property type="entry name" value="Response_reg"/>
    <property type="match status" value="2"/>
</dbReference>
<dbReference type="CDD" id="cd00082">
    <property type="entry name" value="HisKA"/>
    <property type="match status" value="1"/>
</dbReference>
<organism evidence="9 10">
    <name type="scientific">Paraglaciecola mesophila KMM 241</name>
    <dbReference type="NCBI Taxonomy" id="1128912"/>
    <lineage>
        <taxon>Bacteria</taxon>
        <taxon>Pseudomonadati</taxon>
        <taxon>Pseudomonadota</taxon>
        <taxon>Gammaproteobacteria</taxon>
        <taxon>Alteromonadales</taxon>
        <taxon>Alteromonadaceae</taxon>
        <taxon>Paraglaciecola</taxon>
    </lineage>
</organism>
<dbReference type="CDD" id="cd17546">
    <property type="entry name" value="REC_hyHK_CKI1_RcsC-like"/>
    <property type="match status" value="1"/>
</dbReference>
<feature type="domain" description="Response regulatory" evidence="8">
    <location>
        <begin position="616"/>
        <end position="730"/>
    </location>
</feature>
<evidence type="ECO:0000259" key="7">
    <source>
        <dbReference type="PROSITE" id="PS50109"/>
    </source>
</evidence>
<sequence length="734" mass="82124">MNIEHIVKQKIRRCYVIYAVVSLILLCLPWLYAYSSAQDRAKASEFVQLSSQQSLLIRDITLNLYRFEQPLTLKEKRILRRQSIVLMKQFSDNHNYFLIADLPRNVFQGGNHSVHDLYFSSSASIDSLSKEFFDYVEQIITSGLIENRNDQAIEANKYNPLVGHLDQAEAQFTENEEQARRHMVNVSILASIISLIVFAITIVALIYPIEQMLFRLIKRFSLNTKRAYRVKRDAGLDQQTKNQFLSNMSHKLRSPISGMFGMLELASQETDIDSQKAYIQKAQKAGNQLLSLVDELLDISRIEAKVLTFDKIDFELLTVLDSVIAPTASSAETKGLTFSYNAASALPQFAIGDPLRLTQTLKGLLDNAVKFTENGGISVNVKLSIVDKHYMLDVFINDTGVGIEQDKQDQIFNKFFQVDKTKNIAMSGAGLGLTIAKEFAQGMGGDLSLSSTLGRGSTFTLSVPLGRSEKCVGSNTPLNHNPKAKFAVIDDLETSRLHISHVLQEDGFTVDLFDSATQFLLMKDEILDYAGLIIDIHMPGYNGYELAETIHAMFGNSAPPFIFISASPEAIRHDRFNTEHMWQGFAKPMDKNRFIDSIRVLSDKNALKTAAFEPANVLLVEDEPINAEVVKTMLERNGHIVEVATTGAAALHLATTVHFNLILMDINLPDMSGLETTRCIKAQGVDTEIVALTGNAYEEDKLKTKEAGMSYHLVKPVMYHELNNVIKLALRVVH</sequence>
<dbReference type="CDD" id="cd00156">
    <property type="entry name" value="REC"/>
    <property type="match status" value="1"/>
</dbReference>
<dbReference type="Gene3D" id="1.10.287.130">
    <property type="match status" value="1"/>
</dbReference>
<evidence type="ECO:0000259" key="8">
    <source>
        <dbReference type="PROSITE" id="PS50110"/>
    </source>
</evidence>
<dbReference type="PRINTS" id="PR00344">
    <property type="entry name" value="BCTRLSENSOR"/>
</dbReference>
<feature type="transmembrane region" description="Helical" evidence="6">
    <location>
        <begin position="15"/>
        <end position="34"/>
    </location>
</feature>
<evidence type="ECO:0000313" key="10">
    <source>
        <dbReference type="Proteomes" id="UP000006263"/>
    </source>
</evidence>
<name>K6XYU2_9ALTE</name>
<reference evidence="9 10" key="1">
    <citation type="journal article" date="2017" name="Antonie Van Leeuwenhoek">
        <title>Rhizobium rhizosphaerae sp. nov., a novel species isolated from rice rhizosphere.</title>
        <authorList>
            <person name="Zhao J.J."/>
            <person name="Zhang J."/>
            <person name="Zhang R.J."/>
            <person name="Zhang C.W."/>
            <person name="Yin H.Q."/>
            <person name="Zhang X.X."/>
        </authorList>
    </citation>
    <scope>NUCLEOTIDE SEQUENCE [LARGE SCALE GENOMIC DNA]</scope>
    <source>
        <strain evidence="9 10">KMM 241</strain>
    </source>
</reference>
<dbReference type="OrthoDB" id="9810730at2"/>
<protein>
    <recommendedName>
        <fullName evidence="2">histidine kinase</fullName>
        <ecNumber evidence="2">2.7.13.3</ecNumber>
    </recommendedName>
</protein>
<dbReference type="InterPro" id="IPR036890">
    <property type="entry name" value="HATPase_C_sf"/>
</dbReference>
<keyword evidence="6" id="KW-0472">Membrane</keyword>
<evidence type="ECO:0000256" key="5">
    <source>
        <dbReference type="PROSITE-ProRule" id="PRU00169"/>
    </source>
</evidence>
<dbReference type="PANTHER" id="PTHR45339">
    <property type="entry name" value="HYBRID SIGNAL TRANSDUCTION HISTIDINE KINASE J"/>
    <property type="match status" value="1"/>
</dbReference>
<dbReference type="SMART" id="SM00387">
    <property type="entry name" value="HATPase_c"/>
    <property type="match status" value="1"/>
</dbReference>
<dbReference type="InterPro" id="IPR011006">
    <property type="entry name" value="CheY-like_superfamily"/>
</dbReference>
<accession>K6XYU2</accession>
<dbReference type="GO" id="GO:0000155">
    <property type="term" value="F:phosphorelay sensor kinase activity"/>
    <property type="evidence" value="ECO:0007669"/>
    <property type="project" value="InterPro"/>
</dbReference>
<dbReference type="PANTHER" id="PTHR45339:SF1">
    <property type="entry name" value="HYBRID SIGNAL TRANSDUCTION HISTIDINE KINASE J"/>
    <property type="match status" value="1"/>
</dbReference>
<feature type="modified residue" description="4-aspartylphosphate" evidence="5">
    <location>
        <position position="535"/>
    </location>
</feature>
<evidence type="ECO:0000256" key="2">
    <source>
        <dbReference type="ARBA" id="ARBA00012438"/>
    </source>
</evidence>
<dbReference type="SMART" id="SM00388">
    <property type="entry name" value="HisKA"/>
    <property type="match status" value="1"/>
</dbReference>
<dbReference type="eggNOG" id="COG0745">
    <property type="taxonomic scope" value="Bacteria"/>
</dbReference>
<keyword evidence="6" id="KW-0812">Transmembrane</keyword>
<dbReference type="SUPFAM" id="SSF52172">
    <property type="entry name" value="CheY-like"/>
    <property type="match status" value="2"/>
</dbReference>
<keyword evidence="3 5" id="KW-0597">Phosphoprotein</keyword>
<dbReference type="SMART" id="SM00448">
    <property type="entry name" value="REC"/>
    <property type="match status" value="2"/>
</dbReference>
<dbReference type="PROSITE" id="PS50110">
    <property type="entry name" value="RESPONSE_REGULATORY"/>
    <property type="match status" value="2"/>
</dbReference>